<keyword evidence="3" id="KW-1185">Reference proteome</keyword>
<protein>
    <recommendedName>
        <fullName evidence="1">Carbohydrate-binding domain-containing protein</fullName>
    </recommendedName>
</protein>
<dbReference type="RefSeq" id="WP_167939972.1">
    <property type="nucleotide sequence ID" value="NZ_JAATJA010000001.1"/>
</dbReference>
<dbReference type="EMBL" id="JAATJA010000001">
    <property type="protein sequence ID" value="NJB66876.1"/>
    <property type="molecule type" value="Genomic_DNA"/>
</dbReference>
<evidence type="ECO:0000259" key="1">
    <source>
        <dbReference type="Pfam" id="PF06452"/>
    </source>
</evidence>
<accession>A0A846QDS0</accession>
<sequence length="282" mass="31905">MRRRIPFVALFACLNLFLNLWIPPVIAAEYPVLSSHYISAPPVVDGQLDDVCWHEAHWSDIFVDLVHGTPAWLDSRCAMEWDERALYIAFRFEEPNVTANLTERDAPIYMDDDAEVFIAGPDAYYELEINAFGTVYEVLWIWDDAFDPQGAHAGAEFSGRTMRLAGIGSHRHPRGMRTGFLDWDLPGLVTAVRIQGTVNDDTDVDEGWTVEVAIPWTGLRRILPDAPMSPQPGWTFRADCSRFRHRDSAGRRIDPPNGWALGPHGQFDSHMPEKFARVICAP</sequence>
<feature type="domain" description="Carbohydrate-binding" evidence="1">
    <location>
        <begin position="44"/>
        <end position="150"/>
    </location>
</feature>
<dbReference type="GO" id="GO:0030246">
    <property type="term" value="F:carbohydrate binding"/>
    <property type="evidence" value="ECO:0007669"/>
    <property type="project" value="InterPro"/>
</dbReference>
<dbReference type="Gene3D" id="2.60.40.1190">
    <property type="match status" value="1"/>
</dbReference>
<dbReference type="PANTHER" id="PTHR35532:SF5">
    <property type="entry name" value="CARBOHYDRATE-BINDING DOMAIN-CONTAINING PROTEIN"/>
    <property type="match status" value="1"/>
</dbReference>
<organism evidence="2 3">
    <name type="scientific">Desulfobaculum xiamenense</name>
    <dbReference type="NCBI Taxonomy" id="995050"/>
    <lineage>
        <taxon>Bacteria</taxon>
        <taxon>Pseudomonadati</taxon>
        <taxon>Thermodesulfobacteriota</taxon>
        <taxon>Desulfovibrionia</taxon>
        <taxon>Desulfovibrionales</taxon>
        <taxon>Desulfovibrionaceae</taxon>
        <taxon>Desulfobaculum</taxon>
    </lineage>
</organism>
<proteinExistence type="predicted"/>
<dbReference type="CDD" id="cd09620">
    <property type="entry name" value="CBM9_like_3"/>
    <property type="match status" value="1"/>
</dbReference>
<evidence type="ECO:0000313" key="2">
    <source>
        <dbReference type="EMBL" id="NJB66876.1"/>
    </source>
</evidence>
<dbReference type="GO" id="GO:0016052">
    <property type="term" value="P:carbohydrate catabolic process"/>
    <property type="evidence" value="ECO:0007669"/>
    <property type="project" value="InterPro"/>
</dbReference>
<dbReference type="GO" id="GO:0004553">
    <property type="term" value="F:hydrolase activity, hydrolyzing O-glycosyl compounds"/>
    <property type="evidence" value="ECO:0007669"/>
    <property type="project" value="InterPro"/>
</dbReference>
<dbReference type="Proteomes" id="UP000580856">
    <property type="component" value="Unassembled WGS sequence"/>
</dbReference>
<name>A0A846QDS0_9BACT</name>
<evidence type="ECO:0000313" key="3">
    <source>
        <dbReference type="Proteomes" id="UP000580856"/>
    </source>
</evidence>
<dbReference type="Pfam" id="PF06452">
    <property type="entry name" value="CBM9_1"/>
    <property type="match status" value="1"/>
</dbReference>
<comment type="caution">
    <text evidence="2">The sequence shown here is derived from an EMBL/GenBank/DDBJ whole genome shotgun (WGS) entry which is preliminary data.</text>
</comment>
<dbReference type="InterPro" id="IPR010502">
    <property type="entry name" value="Carb-bd_dom_fam9"/>
</dbReference>
<dbReference type="SUPFAM" id="SSF49344">
    <property type="entry name" value="CBD9-like"/>
    <property type="match status" value="1"/>
</dbReference>
<dbReference type="PANTHER" id="PTHR35532">
    <property type="entry name" value="SIMILAR TO POLYHYDROXYALKANOATE DEPOLYMERASE"/>
    <property type="match status" value="1"/>
</dbReference>
<dbReference type="AlphaFoldDB" id="A0A846QDS0"/>
<reference evidence="2 3" key="1">
    <citation type="submission" date="2020-03" db="EMBL/GenBank/DDBJ databases">
        <title>Genomic Encyclopedia of Type Strains, Phase IV (KMG-IV): sequencing the most valuable type-strain genomes for metagenomic binning, comparative biology and taxonomic classification.</title>
        <authorList>
            <person name="Goeker M."/>
        </authorList>
    </citation>
    <scope>NUCLEOTIDE SEQUENCE [LARGE SCALE GENOMIC DNA]</scope>
    <source>
        <strain evidence="2 3">DSM 24233</strain>
    </source>
</reference>
<gene>
    <name evidence="2" type="ORF">GGQ74_000516</name>
</gene>